<sequence length="158" mass="17184">MRSAPVTPGEDPSARRSFWRRAGCGCLVVALLPVIGLFLLFMVPIWVNDAKLNALIDRFESYPQPPKTYGTESGAEGSIALRGNGNHCDYRVRLTLSTELSVDELTDYYDRADIAGVDAGQPSVTVWTQPSELGASGIRMVIVELNDGTDAGLDIRCH</sequence>
<evidence type="ECO:0000313" key="2">
    <source>
        <dbReference type="EMBL" id="SNT34920.1"/>
    </source>
</evidence>
<evidence type="ECO:0000256" key="1">
    <source>
        <dbReference type="SAM" id="Phobius"/>
    </source>
</evidence>
<keyword evidence="1" id="KW-0812">Transmembrane</keyword>
<proteinExistence type="predicted"/>
<protein>
    <submittedName>
        <fullName evidence="2">Uncharacterized protein</fullName>
    </submittedName>
</protein>
<keyword evidence="1" id="KW-0472">Membrane</keyword>
<dbReference type="Proteomes" id="UP000198282">
    <property type="component" value="Unassembled WGS sequence"/>
</dbReference>
<reference evidence="2 3" key="1">
    <citation type="submission" date="2017-06" db="EMBL/GenBank/DDBJ databases">
        <authorList>
            <person name="Kim H.J."/>
            <person name="Triplett B.A."/>
        </authorList>
    </citation>
    <scope>NUCLEOTIDE SEQUENCE [LARGE SCALE GENOMIC DNA]</scope>
    <source>
        <strain evidence="2 3">CGMCC 4.2132</strain>
    </source>
</reference>
<evidence type="ECO:0000313" key="3">
    <source>
        <dbReference type="Proteomes" id="UP000198282"/>
    </source>
</evidence>
<dbReference type="EMBL" id="FZOD01000036">
    <property type="protein sequence ID" value="SNT34920.1"/>
    <property type="molecule type" value="Genomic_DNA"/>
</dbReference>
<gene>
    <name evidence="2" type="ORF">SAMN05216276_10366</name>
</gene>
<keyword evidence="1" id="KW-1133">Transmembrane helix</keyword>
<accession>A0A239LXB4</accession>
<organism evidence="2 3">
    <name type="scientific">Streptosporangium subroseum</name>
    <dbReference type="NCBI Taxonomy" id="106412"/>
    <lineage>
        <taxon>Bacteria</taxon>
        <taxon>Bacillati</taxon>
        <taxon>Actinomycetota</taxon>
        <taxon>Actinomycetes</taxon>
        <taxon>Streptosporangiales</taxon>
        <taxon>Streptosporangiaceae</taxon>
        <taxon>Streptosporangium</taxon>
    </lineage>
</organism>
<feature type="transmembrane region" description="Helical" evidence="1">
    <location>
        <begin position="24"/>
        <end position="47"/>
    </location>
</feature>
<keyword evidence="3" id="KW-1185">Reference proteome</keyword>
<name>A0A239LXB4_9ACTN</name>
<dbReference type="AlphaFoldDB" id="A0A239LXB4"/>